<keyword evidence="2" id="KW-1185">Reference proteome</keyword>
<evidence type="ECO:0000313" key="2">
    <source>
        <dbReference type="Proteomes" id="UP001143910"/>
    </source>
</evidence>
<evidence type="ECO:0000313" key="1">
    <source>
        <dbReference type="EMBL" id="KAJ2967671.1"/>
    </source>
</evidence>
<organism evidence="1 2">
    <name type="scientific">Zarea fungicola</name>
    <dbReference type="NCBI Taxonomy" id="93591"/>
    <lineage>
        <taxon>Eukaryota</taxon>
        <taxon>Fungi</taxon>
        <taxon>Dikarya</taxon>
        <taxon>Ascomycota</taxon>
        <taxon>Pezizomycotina</taxon>
        <taxon>Sordariomycetes</taxon>
        <taxon>Hypocreomycetidae</taxon>
        <taxon>Hypocreales</taxon>
        <taxon>Cordycipitaceae</taxon>
        <taxon>Zarea</taxon>
    </lineage>
</organism>
<reference evidence="1" key="1">
    <citation type="submission" date="2022-08" db="EMBL/GenBank/DDBJ databases">
        <title>Genome Sequence of Lecanicillium fungicola.</title>
        <authorList>
            <person name="Buettner E."/>
        </authorList>
    </citation>
    <scope>NUCLEOTIDE SEQUENCE</scope>
    <source>
        <strain evidence="1">Babe33</strain>
    </source>
</reference>
<name>A0ACC1MMV5_9HYPO</name>
<comment type="caution">
    <text evidence="1">The sequence shown here is derived from an EMBL/GenBank/DDBJ whole genome shotgun (WGS) entry which is preliminary data.</text>
</comment>
<gene>
    <name evidence="1" type="ORF">NQ176_g9548</name>
</gene>
<accession>A0ACC1MMV5</accession>
<protein>
    <submittedName>
        <fullName evidence="1">Uncharacterized protein</fullName>
    </submittedName>
</protein>
<proteinExistence type="predicted"/>
<dbReference type="EMBL" id="JANJQO010002222">
    <property type="protein sequence ID" value="KAJ2967671.1"/>
    <property type="molecule type" value="Genomic_DNA"/>
</dbReference>
<dbReference type="Proteomes" id="UP001143910">
    <property type="component" value="Unassembled WGS sequence"/>
</dbReference>
<sequence length="556" mass="60944">MDELPALKWHGSFTIFALDAANGNNLDGDKIILPQSALEQMLSASTSAALMGGHYTSPSSQLPNPLTFRVVNPANHNVVYAGIREFSAPEGTVLLSPYLLSALGLDPDHAVTDKTLAPALQNGSSQVQLEIHASTLPKATYARLRPLEAGYNPDDWRPLLERQLQRSFTSLTKNATIRVHGVRGEVFQLLVDKLSPDVDGVCVVDTDIEVDIEALDEEQARETLRRVINKDRQANGHGVAKDGSIDIWKPVSGEVALGNYVDYTLPSWNRSQPLQITLSDISDSDALDLFVTPKSNYQRAVPRSTEHVFSTLSLDAQLKTKTILISPTNVEVEKAENIQISVYAYPDPSAASSPHQVQYTLRAQIAAEDSRGSGEVNAGKSEEHGENEAQCSNCSQWVPKQSVVLHENFCRRNNVICSICKSVFRKDSEEWNAHWHCAHDTAHGDSQYARHKHDDIFHGNWEGDAINPAPEVVLSGLTAHELADGARTTECHLCDKIVKLRDMQTHLKHHELDKVGKAKPPICRNVNCGRTLFGVGSRGQVRQGPGADGQQGGDHA</sequence>